<proteinExistence type="predicted"/>
<organism evidence="1 2">
    <name type="scientific">Portunus trituberculatus</name>
    <name type="common">Swimming crab</name>
    <name type="synonym">Neptunus trituberculatus</name>
    <dbReference type="NCBI Taxonomy" id="210409"/>
    <lineage>
        <taxon>Eukaryota</taxon>
        <taxon>Metazoa</taxon>
        <taxon>Ecdysozoa</taxon>
        <taxon>Arthropoda</taxon>
        <taxon>Crustacea</taxon>
        <taxon>Multicrustacea</taxon>
        <taxon>Malacostraca</taxon>
        <taxon>Eumalacostraca</taxon>
        <taxon>Eucarida</taxon>
        <taxon>Decapoda</taxon>
        <taxon>Pleocyemata</taxon>
        <taxon>Brachyura</taxon>
        <taxon>Eubrachyura</taxon>
        <taxon>Portunoidea</taxon>
        <taxon>Portunidae</taxon>
        <taxon>Portuninae</taxon>
        <taxon>Portunus</taxon>
    </lineage>
</organism>
<dbReference type="Proteomes" id="UP000324222">
    <property type="component" value="Unassembled WGS sequence"/>
</dbReference>
<comment type="caution">
    <text evidence="1">The sequence shown here is derived from an EMBL/GenBank/DDBJ whole genome shotgun (WGS) entry which is preliminary data.</text>
</comment>
<dbReference type="OrthoDB" id="6363082at2759"/>
<reference evidence="1 2" key="1">
    <citation type="submission" date="2019-05" db="EMBL/GenBank/DDBJ databases">
        <title>Another draft genome of Portunus trituberculatus and its Hox gene families provides insights of decapod evolution.</title>
        <authorList>
            <person name="Jeong J.-H."/>
            <person name="Song I."/>
            <person name="Kim S."/>
            <person name="Choi T."/>
            <person name="Kim D."/>
            <person name="Ryu S."/>
            <person name="Kim W."/>
        </authorList>
    </citation>
    <scope>NUCLEOTIDE SEQUENCE [LARGE SCALE GENOMIC DNA]</scope>
    <source>
        <tissue evidence="1">Muscle</tissue>
    </source>
</reference>
<name>A0A5B7HQE7_PORTR</name>
<accession>A0A5B7HQE7</accession>
<protein>
    <submittedName>
        <fullName evidence="1">Uncharacterized protein</fullName>
    </submittedName>
</protein>
<sequence>MWMSPNRCEKTKNEKISLVNQWVGGLRTAARMRASKYDMLREVWKSVAVPSIIYVMDVIAWNKSEIDKLEVGQCRIARLALNALRYTAVEALRGDM</sequence>
<dbReference type="EMBL" id="VSRR010040559">
    <property type="protein sequence ID" value="MPC75191.1"/>
    <property type="molecule type" value="Genomic_DNA"/>
</dbReference>
<keyword evidence="2" id="KW-1185">Reference proteome</keyword>
<evidence type="ECO:0000313" key="2">
    <source>
        <dbReference type="Proteomes" id="UP000324222"/>
    </source>
</evidence>
<evidence type="ECO:0000313" key="1">
    <source>
        <dbReference type="EMBL" id="MPC75191.1"/>
    </source>
</evidence>
<gene>
    <name evidence="1" type="ORF">E2C01_069575</name>
</gene>
<dbReference type="AlphaFoldDB" id="A0A5B7HQE7"/>